<feature type="non-terminal residue" evidence="1">
    <location>
        <position position="1"/>
    </location>
</feature>
<keyword evidence="2" id="KW-1185">Reference proteome</keyword>
<gene>
    <name evidence="1" type="ORF">MNOR_LOCUS12047</name>
</gene>
<accession>A0AAV2QFL3</accession>
<name>A0AAV2QFL3_MEGNR</name>
<organism evidence="1 2">
    <name type="scientific">Meganyctiphanes norvegica</name>
    <name type="common">Northern krill</name>
    <name type="synonym">Thysanopoda norvegica</name>
    <dbReference type="NCBI Taxonomy" id="48144"/>
    <lineage>
        <taxon>Eukaryota</taxon>
        <taxon>Metazoa</taxon>
        <taxon>Ecdysozoa</taxon>
        <taxon>Arthropoda</taxon>
        <taxon>Crustacea</taxon>
        <taxon>Multicrustacea</taxon>
        <taxon>Malacostraca</taxon>
        <taxon>Eumalacostraca</taxon>
        <taxon>Eucarida</taxon>
        <taxon>Euphausiacea</taxon>
        <taxon>Euphausiidae</taxon>
        <taxon>Meganyctiphanes</taxon>
    </lineage>
</organism>
<dbReference type="AlphaFoldDB" id="A0AAV2QFL3"/>
<dbReference type="EMBL" id="CAXKWB010006478">
    <property type="protein sequence ID" value="CAL4082985.1"/>
    <property type="molecule type" value="Genomic_DNA"/>
</dbReference>
<sequence>IFSNVHPFLVGISINSITADYQPKKLLGQQKQPQQQKLLQSNNVIHDLAVCPKGPNALSFTWTVPYKVISYSICFNGDPYKLPDLEMCEPWSQPGLHGNAPGTQAEAFVAGNFVKRALEAAKTLVCLIVDYNDGQRLFSNVVDIKQDIITMYEWLHMTTNEGVDIEIPLRAVSCVDPNDESRTAKVTLQWISPFDESYYEFRLSVNKTSLMPGNFALAPLIYIPEVVASDKVFIPTGDIVCVETYLNLMFGEIYFIAMQAIDRTGKRSEPSNIASFVVSYC</sequence>
<protein>
    <recommendedName>
        <fullName evidence="3">Fibronectin type-III domain-containing protein</fullName>
    </recommendedName>
</protein>
<evidence type="ECO:0008006" key="3">
    <source>
        <dbReference type="Google" id="ProtNLM"/>
    </source>
</evidence>
<proteinExistence type="predicted"/>
<comment type="caution">
    <text evidence="1">The sequence shown here is derived from an EMBL/GenBank/DDBJ whole genome shotgun (WGS) entry which is preliminary data.</text>
</comment>
<dbReference type="Proteomes" id="UP001497623">
    <property type="component" value="Unassembled WGS sequence"/>
</dbReference>
<reference evidence="1 2" key="1">
    <citation type="submission" date="2024-05" db="EMBL/GenBank/DDBJ databases">
        <authorList>
            <person name="Wallberg A."/>
        </authorList>
    </citation>
    <scope>NUCLEOTIDE SEQUENCE [LARGE SCALE GENOMIC DNA]</scope>
</reference>
<evidence type="ECO:0000313" key="1">
    <source>
        <dbReference type="EMBL" id="CAL4082985.1"/>
    </source>
</evidence>
<evidence type="ECO:0000313" key="2">
    <source>
        <dbReference type="Proteomes" id="UP001497623"/>
    </source>
</evidence>